<dbReference type="PATRIC" id="fig|1680.5.peg.1427"/>
<evidence type="ECO:0000313" key="5">
    <source>
        <dbReference type="EMBL" id="CUN98305.1"/>
    </source>
</evidence>
<reference evidence="4 33" key="10">
    <citation type="submission" date="2023-06" db="EMBL/GenBank/DDBJ databases">
        <title>Complete Genome Sequences of Bifidobacterium faecale strain JCM19861T was isolated from human faeces by Jung-Hye Choi et al. (2014).</title>
        <authorList>
            <person name="Okuhama S."/>
            <person name="Takahashi H."/>
            <person name="Imaizumi K."/>
            <person name="Nakayama S."/>
            <person name="Ogata Y."/>
            <person name="Suda W."/>
        </authorList>
    </citation>
    <scope>NUCLEOTIDE SEQUENCE [LARGE SCALE GENOMIC DNA]</scope>
    <source>
        <strain evidence="4 33">JCM 19861</strain>
    </source>
</reference>
<evidence type="ECO:0000313" key="16">
    <source>
        <dbReference type="EMBL" id="RGS64240.1"/>
    </source>
</evidence>
<evidence type="ECO:0000313" key="21">
    <source>
        <dbReference type="Proteomes" id="UP000175684"/>
    </source>
</evidence>
<evidence type="ECO:0000313" key="4">
    <source>
        <dbReference type="EMBL" id="BEK83605.1"/>
    </source>
</evidence>
<evidence type="ECO:0000313" key="24">
    <source>
        <dbReference type="Proteomes" id="UP000193377"/>
    </source>
</evidence>
<dbReference type="Proteomes" id="UP000193208">
    <property type="component" value="Unassembled WGS sequence"/>
</dbReference>
<evidence type="ECO:0000313" key="30">
    <source>
        <dbReference type="Proteomes" id="UP000285462"/>
    </source>
</evidence>
<dbReference type="Pfam" id="PF02583">
    <property type="entry name" value="Trns_repr_metal"/>
    <property type="match status" value="1"/>
</dbReference>
<reference evidence="3 27" key="5">
    <citation type="submission" date="2018-03" db="EMBL/GenBank/DDBJ databases">
        <authorList>
            <person name="Keele B.F."/>
        </authorList>
    </citation>
    <scope>NUCLEOTIDE SEQUENCE [LARGE SCALE GENOMIC DNA]</scope>
    <source>
        <strain evidence="3 27">1-11</strain>
    </source>
</reference>
<evidence type="ECO:0000313" key="23">
    <source>
        <dbReference type="Proteomes" id="UP000193208"/>
    </source>
</evidence>
<dbReference type="Proteomes" id="UP000470200">
    <property type="component" value="Unassembled WGS sequence"/>
</dbReference>
<evidence type="ECO:0000313" key="28">
    <source>
        <dbReference type="Proteomes" id="UP000284589"/>
    </source>
</evidence>
<evidence type="ECO:0000313" key="11">
    <source>
        <dbReference type="EMBL" id="OQM57092.1"/>
    </source>
</evidence>
<evidence type="ECO:0000313" key="15">
    <source>
        <dbReference type="EMBL" id="OSH00221.1"/>
    </source>
</evidence>
<accession>A0A076JQ33</accession>
<name>A0A076JQ33_BIFAD</name>
<reference evidence="11 22" key="4">
    <citation type="submission" date="2017-03" db="EMBL/GenBank/DDBJ databases">
        <title>Maternal inheritance of bifidobacteria.</title>
        <authorList>
            <person name="Lugli G.A."/>
            <person name="Duranti S."/>
            <person name="Milani C."/>
            <person name="Mancabelli L."/>
        </authorList>
    </citation>
    <scope>NUCLEOTIDE SEQUENCE [LARGE SCALE GENOMIC DNA]</scope>
    <source>
        <strain evidence="11 22">1892B</strain>
    </source>
</reference>
<dbReference type="Proteomes" id="UP000193377">
    <property type="component" value="Unassembled WGS sequence"/>
</dbReference>
<evidence type="ECO:0000313" key="13">
    <source>
        <dbReference type="EMBL" id="OSG93321.1"/>
    </source>
</evidence>
<protein>
    <submittedName>
        <fullName evidence="5">Copper-sensing transcriptional repressor CsoR</fullName>
    </submittedName>
    <submittedName>
        <fullName evidence="8 10">Transcriptional regulator</fullName>
    </submittedName>
</protein>
<dbReference type="EMBL" id="QRVT01000005">
    <property type="protein sequence ID" value="RGS64240.1"/>
    <property type="molecule type" value="Genomic_DNA"/>
</dbReference>
<evidence type="ECO:0000313" key="7">
    <source>
        <dbReference type="EMBL" id="KAB5884259.1"/>
    </source>
</evidence>
<reference evidence="19" key="11">
    <citation type="submission" date="2023-09" db="EMBL/GenBank/DDBJ databases">
        <title>Ecological and genomic based identification of the Bifidobacterium adolescentis prototype of the healthy human gut microbiota.</title>
        <authorList>
            <person name="Lugli G.A."/>
            <person name="Argentini C."/>
            <person name="Tarracchini C."/>
            <person name="Fontana F."/>
            <person name="Alessandri G."/>
            <person name="Mancabelli L."/>
            <person name="Milani C."/>
            <person name="Turroni F."/>
            <person name="Ventura M."/>
        </authorList>
    </citation>
    <scope>NUCLEOTIDE SEQUENCE</scope>
    <source>
        <strain evidence="19">703B</strain>
    </source>
</reference>
<evidence type="ECO:0000313" key="3">
    <source>
        <dbReference type="EMBL" id="AVT45760.1"/>
    </source>
</evidence>
<reference evidence="10 21" key="3">
    <citation type="submission" date="2016-07" db="EMBL/GenBank/DDBJ databases">
        <title>Draft Genome Sequence of Bifidobacterium adolescentis strain Km 4.</title>
        <authorList>
            <person name="Danilenko V.N."/>
        </authorList>
    </citation>
    <scope>NUCLEOTIDE SEQUENCE [LARGE SCALE GENOMIC DNA]</scope>
    <source>
        <strain evidence="10 21">Km 4</strain>
    </source>
</reference>
<dbReference type="EMBL" id="JANFYM010000009">
    <property type="protein sequence ID" value="MCQ4793466.1"/>
    <property type="molecule type" value="Genomic_DNA"/>
</dbReference>
<evidence type="ECO:0000313" key="33">
    <source>
        <dbReference type="Proteomes" id="UP001357973"/>
    </source>
</evidence>
<dbReference type="EMBL" id="LNKH01000009">
    <property type="protein sequence ID" value="OSG96404.1"/>
    <property type="molecule type" value="Genomic_DNA"/>
</dbReference>
<dbReference type="Proteomes" id="UP000285262">
    <property type="component" value="Unassembled WGS sequence"/>
</dbReference>
<dbReference type="AlphaFoldDB" id="A0A076JQ33"/>
<evidence type="ECO:0000313" key="19">
    <source>
        <dbReference type="EMBL" id="WNE85052.1"/>
    </source>
</evidence>
<reference evidence="5 20" key="1">
    <citation type="submission" date="2015-09" db="EMBL/GenBank/DDBJ databases">
        <authorList>
            <consortium name="Pathogen Informatics"/>
        </authorList>
    </citation>
    <scope>NUCLEOTIDE SEQUENCE [LARGE SCALE GENOMIC DNA]</scope>
    <source>
        <strain evidence="5 20">2789STDY5608824</strain>
    </source>
</reference>
<evidence type="ECO:0000313" key="8">
    <source>
        <dbReference type="EMBL" id="KAB6028487.1"/>
    </source>
</evidence>
<dbReference type="GO" id="GO:0003677">
    <property type="term" value="F:DNA binding"/>
    <property type="evidence" value="ECO:0007669"/>
    <property type="project" value="InterPro"/>
</dbReference>
<keyword evidence="2" id="KW-0186">Copper</keyword>
<dbReference type="Gene3D" id="1.20.58.1000">
    <property type="entry name" value="Metal-sensitive repressor, helix protomer"/>
    <property type="match status" value="1"/>
</dbReference>
<evidence type="ECO:0000313" key="26">
    <source>
        <dbReference type="Proteomes" id="UP000193905"/>
    </source>
</evidence>
<evidence type="ECO:0000313" key="20">
    <source>
        <dbReference type="Proteomes" id="UP000095647"/>
    </source>
</evidence>
<evidence type="ECO:0000313" key="32">
    <source>
        <dbReference type="Proteomes" id="UP000470926"/>
    </source>
</evidence>
<dbReference type="InterPro" id="IPR003735">
    <property type="entry name" value="Metal_Tscrpt_repr"/>
</dbReference>
<dbReference type="KEGG" id="badl:BADO_1423"/>
<evidence type="ECO:0000313" key="12">
    <source>
        <dbReference type="EMBL" id="OSG85390.1"/>
    </source>
</evidence>
<dbReference type="EMBL" id="LNKD01000004">
    <property type="protein sequence ID" value="OSG85390.1"/>
    <property type="molecule type" value="Genomic_DNA"/>
</dbReference>
<dbReference type="Proteomes" id="UP000193905">
    <property type="component" value="Unassembled WGS sequence"/>
</dbReference>
<dbReference type="Proteomes" id="UP000192714">
    <property type="component" value="Unassembled WGS sequence"/>
</dbReference>
<dbReference type="EMBL" id="LNKI01000003">
    <property type="protein sequence ID" value="OSH00221.1"/>
    <property type="molecule type" value="Genomic_DNA"/>
</dbReference>
<dbReference type="EMBL" id="NAQF01000009">
    <property type="protein sequence ID" value="OQM57092.1"/>
    <property type="molecule type" value="Genomic_DNA"/>
</dbReference>
<evidence type="ECO:0000313" key="29">
    <source>
        <dbReference type="Proteomes" id="UP000285262"/>
    </source>
</evidence>
<dbReference type="Proteomes" id="UP001206013">
    <property type="component" value="Unassembled WGS sequence"/>
</dbReference>
<gene>
    <name evidence="5" type="primary">csoR</name>
    <name evidence="13" type="ORF">AD0028_1562</name>
    <name evidence="14" type="ORF">AL0462_1431</name>
    <name evidence="15" type="ORF">AL0467_1422</name>
    <name evidence="12" type="ORF">B0487_1835</name>
    <name evidence="19" type="ORF">B0703_08715</name>
    <name evidence="4" type="ORF">B19861_15470</name>
    <name evidence="11" type="ORF">B5789_1654</name>
    <name evidence="10" type="ORF">BBK15_06750</name>
    <name evidence="6" type="ORF">BIFAD42_14020</name>
    <name evidence="3" type="ORF">C8077_07555</name>
    <name evidence="18" type="ORF">DW072_08640</name>
    <name evidence="17" type="ORF">DW139_08810</name>
    <name evidence="16" type="ORF">DWX79_07920</name>
    <name evidence="5" type="ORF">ERS852382_01814</name>
    <name evidence="8" type="ORF">GA542_08930</name>
    <name evidence="7" type="ORF">GA629_07080</name>
    <name evidence="9" type="ORF">NE692_08350</name>
</gene>
<evidence type="ECO:0000313" key="9">
    <source>
        <dbReference type="EMBL" id="MCQ4793466.1"/>
    </source>
</evidence>
<evidence type="ECO:0000313" key="31">
    <source>
        <dbReference type="Proteomes" id="UP000470200"/>
    </source>
</evidence>
<evidence type="ECO:0000313" key="10">
    <source>
        <dbReference type="EMBL" id="OFA34685.1"/>
    </source>
</evidence>
<dbReference type="EMBL" id="MAXD01000005">
    <property type="protein sequence ID" value="OFA34685.1"/>
    <property type="molecule type" value="Genomic_DNA"/>
</dbReference>
<dbReference type="Proteomes" id="UP000284589">
    <property type="component" value="Unassembled WGS sequence"/>
</dbReference>
<evidence type="ECO:0000256" key="2">
    <source>
        <dbReference type="ARBA" id="ARBA00023008"/>
    </source>
</evidence>
<dbReference type="EMBL" id="BPPZ01000007">
    <property type="protein sequence ID" value="GJD14418.1"/>
    <property type="molecule type" value="Genomic_DNA"/>
</dbReference>
<dbReference type="OrthoDB" id="9811244at2"/>
<dbReference type="Proteomes" id="UP000886943">
    <property type="component" value="Unassembled WGS sequence"/>
</dbReference>
<dbReference type="EMBL" id="QRLP01000008">
    <property type="protein sequence ID" value="RHJ16425.1"/>
    <property type="molecule type" value="Genomic_DNA"/>
</dbReference>
<evidence type="ECO:0000256" key="1">
    <source>
        <dbReference type="ARBA" id="ARBA00005428"/>
    </source>
</evidence>
<dbReference type="RefSeq" id="WP_003806707.1">
    <property type="nucleotide sequence ID" value="NZ_AP028457.1"/>
</dbReference>
<evidence type="ECO:0000313" key="14">
    <source>
        <dbReference type="EMBL" id="OSG96404.1"/>
    </source>
</evidence>
<keyword evidence="33" id="KW-1185">Reference proteome</keyword>
<reference evidence="6" key="8">
    <citation type="submission" date="2021-08" db="EMBL/GenBank/DDBJ databases">
        <title>Draft genome sequence of the GABA producer Bifidobacterium adolescentis 4-2, isolated from healthy human feces.</title>
        <authorList>
            <person name="Altaib H."/>
            <person name="Niwa R."/>
            <person name="Abe M."/>
            <person name="Suzuki T."/>
        </authorList>
    </citation>
    <scope>NUCLEOTIDE SEQUENCE</scope>
    <source>
        <strain evidence="6">4-2</strain>
    </source>
</reference>
<proteinExistence type="inferred from homology"/>
<dbReference type="GeneID" id="4557300"/>
<dbReference type="InterPro" id="IPR038390">
    <property type="entry name" value="Metal_Tscrpt_repr_sf"/>
</dbReference>
<dbReference type="Proteomes" id="UP000193664">
    <property type="component" value="Unassembled WGS sequence"/>
</dbReference>
<reference evidence="9" key="9">
    <citation type="submission" date="2022-06" db="EMBL/GenBank/DDBJ databases">
        <title>Isolation of gut microbiota from human fecal samples.</title>
        <authorList>
            <person name="Pamer E.G."/>
            <person name="Barat B."/>
            <person name="Waligurski E."/>
            <person name="Medina S."/>
            <person name="Paddock L."/>
            <person name="Mostad J."/>
        </authorList>
    </citation>
    <scope>NUCLEOTIDE SEQUENCE</scope>
    <source>
        <strain evidence="9">SL.1.01</strain>
    </source>
</reference>
<evidence type="ECO:0000313" key="25">
    <source>
        <dbReference type="Proteomes" id="UP000193664"/>
    </source>
</evidence>
<dbReference type="EMBL" id="AP028457">
    <property type="protein sequence ID" value="BEK83605.1"/>
    <property type="molecule type" value="Genomic_DNA"/>
</dbReference>
<evidence type="ECO:0000313" key="22">
    <source>
        <dbReference type="Proteomes" id="UP000192714"/>
    </source>
</evidence>
<evidence type="ECO:0000313" key="18">
    <source>
        <dbReference type="EMBL" id="RHK24343.1"/>
    </source>
</evidence>
<dbReference type="Proteomes" id="UP000175684">
    <property type="component" value="Unassembled WGS sequence"/>
</dbReference>
<reference evidence="28 29" key="6">
    <citation type="submission" date="2018-08" db="EMBL/GenBank/DDBJ databases">
        <title>A genome reference for cultivated species of the human gut microbiota.</title>
        <authorList>
            <person name="Zou Y."/>
            <person name="Xue W."/>
            <person name="Luo G."/>
        </authorList>
    </citation>
    <scope>NUCLEOTIDE SEQUENCE [LARGE SCALE GENOMIC DNA]</scope>
    <source>
        <strain evidence="16 30">AF21-27</strain>
        <strain evidence="18 29">AF45-19</strain>
        <strain evidence="17 28">AM12-20</strain>
    </source>
</reference>
<dbReference type="EMBL" id="CYYI01000008">
    <property type="protein sequence ID" value="CUN98305.1"/>
    <property type="molecule type" value="Genomic_DNA"/>
</dbReference>
<dbReference type="PANTHER" id="PTHR33677:SF3">
    <property type="entry name" value="COPPER-SENSING TRANSCRIPTIONAL REPRESSOR RICR"/>
    <property type="match status" value="1"/>
</dbReference>
<dbReference type="Proteomes" id="UP001357973">
    <property type="component" value="Chromosome"/>
</dbReference>
<dbReference type="Proteomes" id="UP000470926">
    <property type="component" value="Unassembled WGS sequence"/>
</dbReference>
<reference evidence="31 32" key="7">
    <citation type="journal article" date="2019" name="Nat. Med.">
        <title>A library of human gut bacterial isolates paired with longitudinal multiomics data enables mechanistic microbiome research.</title>
        <authorList>
            <person name="Poyet M."/>
            <person name="Groussin M."/>
            <person name="Gibbons S.M."/>
            <person name="Avila-Pacheco J."/>
            <person name="Jiang X."/>
            <person name="Kearney S.M."/>
            <person name="Perrotta A.R."/>
            <person name="Berdy B."/>
            <person name="Zhao S."/>
            <person name="Lieberman T.D."/>
            <person name="Swanson P.K."/>
            <person name="Smith M."/>
            <person name="Roesemann S."/>
            <person name="Alexander J.E."/>
            <person name="Rich S.A."/>
            <person name="Livny J."/>
            <person name="Vlamakis H."/>
            <person name="Clish C."/>
            <person name="Bullock K."/>
            <person name="Deik A."/>
            <person name="Scott J."/>
            <person name="Pierce K.A."/>
            <person name="Xavier R.J."/>
            <person name="Alm E.J."/>
        </authorList>
    </citation>
    <scope>NUCLEOTIDE SEQUENCE [LARGE SCALE GENOMIC DNA]</scope>
    <source>
        <strain evidence="7 31">BIOML-A105</strain>
        <strain evidence="8 32">BIOML-A26</strain>
    </source>
</reference>
<dbReference type="Proteomes" id="UP000241454">
    <property type="component" value="Chromosome"/>
</dbReference>
<comment type="similarity">
    <text evidence="1">Belongs to the CsoR family.</text>
</comment>
<dbReference type="EMBL" id="WDIP01000007">
    <property type="protein sequence ID" value="KAB5884259.1"/>
    <property type="molecule type" value="Genomic_DNA"/>
</dbReference>
<sequence length="96" mass="10311">MNATQHGYASDQKRIIARLNRIEGQVRGIRQMTENGEYCIDILTQISAADSALKSVALLLLDDHLHHCVAKAAAEGGTVADEKLAEVSAAIARLAK</sequence>
<organism evidence="8 32">
    <name type="scientific">Bifidobacterium adolescentis</name>
    <dbReference type="NCBI Taxonomy" id="1680"/>
    <lineage>
        <taxon>Bacteria</taxon>
        <taxon>Bacillati</taxon>
        <taxon>Actinomycetota</taxon>
        <taxon>Actinomycetes</taxon>
        <taxon>Bifidobacteriales</taxon>
        <taxon>Bifidobacteriaceae</taxon>
        <taxon>Bifidobacterium</taxon>
    </lineage>
</organism>
<evidence type="ECO:0000313" key="6">
    <source>
        <dbReference type="EMBL" id="GJD14418.1"/>
    </source>
</evidence>
<dbReference type="EMBL" id="LNKF01000008">
    <property type="protein sequence ID" value="OSG93321.1"/>
    <property type="molecule type" value="Genomic_DNA"/>
</dbReference>
<dbReference type="PANTHER" id="PTHR33677">
    <property type="entry name" value="TRANSCRIPTIONAL REPRESSOR FRMR-RELATED"/>
    <property type="match status" value="1"/>
</dbReference>
<evidence type="ECO:0000313" key="27">
    <source>
        <dbReference type="Proteomes" id="UP000241454"/>
    </source>
</evidence>
<dbReference type="KEGG" id="bado:BBMN23_1422"/>
<dbReference type="EMBL" id="QRNG01000018">
    <property type="protein sequence ID" value="RHK24343.1"/>
    <property type="molecule type" value="Genomic_DNA"/>
</dbReference>
<dbReference type="Proteomes" id="UP000095647">
    <property type="component" value="Unassembled WGS sequence"/>
</dbReference>
<dbReference type="eggNOG" id="COG1937">
    <property type="taxonomic scope" value="Bacteria"/>
</dbReference>
<dbReference type="EMBL" id="CP028341">
    <property type="protein sequence ID" value="AVT45760.1"/>
    <property type="molecule type" value="Genomic_DNA"/>
</dbReference>
<dbReference type="EMBL" id="WDFR01000005">
    <property type="protein sequence ID" value="KAB6028487.1"/>
    <property type="molecule type" value="Genomic_DNA"/>
</dbReference>
<dbReference type="GO" id="GO:0045892">
    <property type="term" value="P:negative regulation of DNA-templated transcription"/>
    <property type="evidence" value="ECO:0007669"/>
    <property type="project" value="UniProtKB-ARBA"/>
</dbReference>
<dbReference type="OMA" id="VERFANM"/>
<reference evidence="23 24" key="2">
    <citation type="journal article" date="2016" name="Sci. Rep.">
        <title>Evaluation of genetic diversity among strains of the human gut commensal Bifidobacterium adolescentis.</title>
        <authorList>
            <person name="Duranti S."/>
            <person name="Milani C."/>
            <person name="Lugli G.A."/>
            <person name="Mancabelli L."/>
            <person name="Turroni F."/>
            <person name="Ferrario C."/>
            <person name="Mangifesta M."/>
            <person name="Viappiani A."/>
            <person name="Sanchez B."/>
            <person name="Margolles A."/>
            <person name="van Sinderen D."/>
            <person name="Ventura M."/>
        </authorList>
    </citation>
    <scope>NUCLEOTIDE SEQUENCE [LARGE SCALE GENOMIC DNA]</scope>
    <source>
        <strain evidence="12 24">487B</strain>
        <strain evidence="19">703B</strain>
        <strain evidence="13 25">AD2-8</strain>
        <strain evidence="14 26">AL46-2</strain>
        <strain evidence="15 23">AL46-7</strain>
    </source>
</reference>
<dbReference type="GO" id="GO:0046872">
    <property type="term" value="F:metal ion binding"/>
    <property type="evidence" value="ECO:0007669"/>
    <property type="project" value="InterPro"/>
</dbReference>
<dbReference type="Proteomes" id="UP000285462">
    <property type="component" value="Unassembled WGS sequence"/>
</dbReference>
<dbReference type="CDD" id="cd10148">
    <property type="entry name" value="CsoR-like_DUF156"/>
    <property type="match status" value="1"/>
</dbReference>
<evidence type="ECO:0000313" key="17">
    <source>
        <dbReference type="EMBL" id="RHJ16425.1"/>
    </source>
</evidence>
<dbReference type="Proteomes" id="UP000193179">
    <property type="component" value="Chromosome"/>
</dbReference>
<dbReference type="EMBL" id="CP133648">
    <property type="protein sequence ID" value="WNE85052.1"/>
    <property type="molecule type" value="Genomic_DNA"/>
</dbReference>